<dbReference type="EMBL" id="BPQB01000058">
    <property type="protein sequence ID" value="GJE96351.1"/>
    <property type="molecule type" value="Genomic_DNA"/>
</dbReference>
<feature type="region of interest" description="Disordered" evidence="1">
    <location>
        <begin position="67"/>
        <end position="170"/>
    </location>
</feature>
<feature type="compositionally biased region" description="Basic and acidic residues" evidence="1">
    <location>
        <begin position="140"/>
        <end position="154"/>
    </location>
</feature>
<sequence>MSNVLTGPVNKSRRKPSLVNIAEKLGITEDVKSTRIKEDYIAAIKTFVKNNQERVCANPDWQKLVTYRPGAEGTGRPASGQDGAKTSADKAKEDDEEGSKGDKAPTGASKKLYEEGITADPPPQHVPLSADVLPQNEIFNDERGKSPDTSDISDKSSPAPPSSNGTDTAMDQLDKLASCPKKAPTTPKRNSAPTLEVNSANIVIRFQDFDNANAPGEEVWLAGRKGLLEQRTVDGVQRTVANLSDLLPMALAQSSPLKERGGRIYRMGPTASGNRVNVGTVEDVLNGKKHGALQLDRPNSFPLRETEGDRSVLVCELYLSSKVPKNADMPPSKAVKPAFKQEPEDEHDPDIVEVPGPLAQRSEPTSLEPTSDMDSSDDDELEGIVKYLNSFLDGPKTPWPKAAKAINVLRRRKAIVAAMEKLNAKDWAQSGGGYKINKKEKSAGQFRGKTFRQVELIKAFRMKPSQFNSDAKLFSEELLTKLPALQAWWDDPEGDHKVRFKAMTRAQLCDWQEAALEARRSKASAKKASASSLDKYGKKKKRAREEVEESADSSSETEKKTKARRFTSVTLDSP</sequence>
<evidence type="ECO:0000313" key="3">
    <source>
        <dbReference type="Proteomes" id="UP000703269"/>
    </source>
</evidence>
<comment type="caution">
    <text evidence="2">The sequence shown here is derived from an EMBL/GenBank/DDBJ whole genome shotgun (WGS) entry which is preliminary data.</text>
</comment>
<keyword evidence="3" id="KW-1185">Reference proteome</keyword>
<dbReference type="AlphaFoldDB" id="A0A9P3GJX8"/>
<protein>
    <submittedName>
        <fullName evidence="2">Uncharacterized protein</fullName>
    </submittedName>
</protein>
<organism evidence="2 3">
    <name type="scientific">Phanerochaete sordida</name>
    <dbReference type="NCBI Taxonomy" id="48140"/>
    <lineage>
        <taxon>Eukaryota</taxon>
        <taxon>Fungi</taxon>
        <taxon>Dikarya</taxon>
        <taxon>Basidiomycota</taxon>
        <taxon>Agaricomycotina</taxon>
        <taxon>Agaricomycetes</taxon>
        <taxon>Polyporales</taxon>
        <taxon>Phanerochaetaceae</taxon>
        <taxon>Phanerochaete</taxon>
    </lineage>
</organism>
<dbReference type="Proteomes" id="UP000703269">
    <property type="component" value="Unassembled WGS sequence"/>
</dbReference>
<reference evidence="2 3" key="1">
    <citation type="submission" date="2021-08" db="EMBL/GenBank/DDBJ databases">
        <title>Draft Genome Sequence of Phanerochaete sordida strain YK-624.</title>
        <authorList>
            <person name="Mori T."/>
            <person name="Dohra H."/>
            <person name="Suzuki T."/>
            <person name="Kawagishi H."/>
            <person name="Hirai H."/>
        </authorList>
    </citation>
    <scope>NUCLEOTIDE SEQUENCE [LARGE SCALE GENOMIC DNA]</scope>
    <source>
        <strain evidence="2 3">YK-624</strain>
    </source>
</reference>
<feature type="region of interest" description="Disordered" evidence="1">
    <location>
        <begin position="325"/>
        <end position="378"/>
    </location>
</feature>
<name>A0A9P3GJX8_9APHY</name>
<gene>
    <name evidence="2" type="ORF">PsYK624_125460</name>
</gene>
<accession>A0A9P3GJX8</accession>
<evidence type="ECO:0000256" key="1">
    <source>
        <dbReference type="SAM" id="MobiDB-lite"/>
    </source>
</evidence>
<dbReference type="OrthoDB" id="2757602at2759"/>
<feature type="region of interest" description="Disordered" evidence="1">
    <location>
        <begin position="520"/>
        <end position="574"/>
    </location>
</feature>
<proteinExistence type="predicted"/>
<feature type="compositionally biased region" description="Basic and acidic residues" evidence="1">
    <location>
        <begin position="87"/>
        <end position="103"/>
    </location>
</feature>
<evidence type="ECO:0000313" key="2">
    <source>
        <dbReference type="EMBL" id="GJE96351.1"/>
    </source>
</evidence>